<proteinExistence type="inferred from homology"/>
<dbReference type="InterPro" id="IPR058647">
    <property type="entry name" value="BSH_CzcB-like"/>
</dbReference>
<dbReference type="EMBL" id="AP027268">
    <property type="protein sequence ID" value="BDW92592.1"/>
    <property type="molecule type" value="Genomic_DNA"/>
</dbReference>
<evidence type="ECO:0000313" key="6">
    <source>
        <dbReference type="EMBL" id="BDW92592.1"/>
    </source>
</evidence>
<dbReference type="PANTHER" id="PTHR30097">
    <property type="entry name" value="CATION EFFLUX SYSTEM PROTEIN CUSB"/>
    <property type="match status" value="1"/>
</dbReference>
<evidence type="ECO:0000259" key="4">
    <source>
        <dbReference type="Pfam" id="PF25954"/>
    </source>
</evidence>
<dbReference type="AlphaFoldDB" id="A0AA48HDV7"/>
<feature type="domain" description="CzcB-like alpha-helical hairpin" evidence="3">
    <location>
        <begin position="114"/>
        <end position="171"/>
    </location>
</feature>
<dbReference type="GO" id="GO:0022857">
    <property type="term" value="F:transmembrane transporter activity"/>
    <property type="evidence" value="ECO:0007669"/>
    <property type="project" value="InterPro"/>
</dbReference>
<dbReference type="PROSITE" id="PS51257">
    <property type="entry name" value="PROKAR_LIPOPROTEIN"/>
    <property type="match status" value="1"/>
</dbReference>
<keyword evidence="2" id="KW-0813">Transport</keyword>
<name>A0AA48HDV7_9FLAO</name>
<dbReference type="Pfam" id="PF25954">
    <property type="entry name" value="Beta-barrel_RND_2"/>
    <property type="match status" value="1"/>
</dbReference>
<dbReference type="Pfam" id="PF25893">
    <property type="entry name" value="HH_CzcB"/>
    <property type="match status" value="1"/>
</dbReference>
<feature type="domain" description="CusB-like beta-barrel" evidence="4">
    <location>
        <begin position="227"/>
        <end position="299"/>
    </location>
</feature>
<accession>A0AA48HDV7</accession>
<feature type="domain" description="CzcB-like barrel-sandwich hybrid" evidence="5">
    <location>
        <begin position="76"/>
        <end position="221"/>
    </location>
</feature>
<dbReference type="SUPFAM" id="SSF111369">
    <property type="entry name" value="HlyD-like secretion proteins"/>
    <property type="match status" value="1"/>
</dbReference>
<dbReference type="GO" id="GO:0016020">
    <property type="term" value="C:membrane"/>
    <property type="evidence" value="ECO:0007669"/>
    <property type="project" value="InterPro"/>
</dbReference>
<evidence type="ECO:0000259" key="3">
    <source>
        <dbReference type="Pfam" id="PF25893"/>
    </source>
</evidence>
<dbReference type="Pfam" id="PF25973">
    <property type="entry name" value="BSH_CzcB"/>
    <property type="match status" value="1"/>
</dbReference>
<dbReference type="Gene3D" id="2.40.50.100">
    <property type="match status" value="1"/>
</dbReference>
<gene>
    <name evidence="6" type="ORF">MACH07_14240</name>
</gene>
<dbReference type="RefSeq" id="WP_338197817.1">
    <property type="nucleotide sequence ID" value="NZ_AP027268.1"/>
</dbReference>
<dbReference type="Gene3D" id="2.40.30.170">
    <property type="match status" value="1"/>
</dbReference>
<dbReference type="Proteomes" id="UP001330184">
    <property type="component" value="Chromosome"/>
</dbReference>
<dbReference type="InterPro" id="IPR058648">
    <property type="entry name" value="HH_CzcB-like"/>
</dbReference>
<dbReference type="InterPro" id="IPR006143">
    <property type="entry name" value="RND_pump_MFP"/>
</dbReference>
<dbReference type="GO" id="GO:0030313">
    <property type="term" value="C:cell envelope"/>
    <property type="evidence" value="ECO:0007669"/>
    <property type="project" value="TreeGrafter"/>
</dbReference>
<comment type="similarity">
    <text evidence="1">Belongs to the membrane fusion protein (MFP) (TC 8.A.1) family.</text>
</comment>
<keyword evidence="7" id="KW-1185">Reference proteome</keyword>
<dbReference type="InterPro" id="IPR058792">
    <property type="entry name" value="Beta-barrel_RND_2"/>
</dbReference>
<dbReference type="GO" id="GO:0060003">
    <property type="term" value="P:copper ion export"/>
    <property type="evidence" value="ECO:0007669"/>
    <property type="project" value="TreeGrafter"/>
</dbReference>
<sequence length="375" mass="42089">MKHIFSLAVLSLLLMGCGNNNKPETESETQEETSGIVVTQAQFQSNGFTLGKLEKRAFPKIVETSGTIDVPPENRASITAFIGGFVKTTSLLIGDQVKKGQLVVTLENQEFVKMQQEYLEVFNQLDFLRSEFERNQTLFEEKIASQKNYLLAKSNYETAKARYQGLKEQLQMLNISPSKVEQGNITSVTPIYAPISGSVTQMNVAKGSYVSPATEILEIMDNDHIHLELTVFEKDILRVKKDQKIRFRIPEASENVFDAKVYLVGKSIDDDTRTIQVHGHLEHDEDANFLPGMFVEAMILTDTAQNTSLPEEAVIESEGTFYVLRLIEQKDGNYVFERIPIEKGNTFDGYTELNSSGLTETDRFLTKGVFDLIGG</sequence>
<dbReference type="InterPro" id="IPR051909">
    <property type="entry name" value="MFP_Cation_Efflux"/>
</dbReference>
<dbReference type="Gene3D" id="1.10.287.470">
    <property type="entry name" value="Helix hairpin bin"/>
    <property type="match status" value="1"/>
</dbReference>
<dbReference type="GO" id="GO:0015679">
    <property type="term" value="P:plasma membrane copper ion transport"/>
    <property type="evidence" value="ECO:0007669"/>
    <property type="project" value="TreeGrafter"/>
</dbReference>
<dbReference type="Gene3D" id="2.40.420.20">
    <property type="match status" value="1"/>
</dbReference>
<evidence type="ECO:0000256" key="2">
    <source>
        <dbReference type="ARBA" id="ARBA00022448"/>
    </source>
</evidence>
<dbReference type="NCBIfam" id="TIGR01730">
    <property type="entry name" value="RND_mfp"/>
    <property type="match status" value="1"/>
</dbReference>
<evidence type="ECO:0000259" key="5">
    <source>
        <dbReference type="Pfam" id="PF25973"/>
    </source>
</evidence>
<reference evidence="6 7" key="1">
    <citation type="submission" date="2023-01" db="EMBL/GenBank/DDBJ databases">
        <title>Complete genome sequence of Muricauda aquimarina strain IFOP_LL357.</title>
        <authorList>
            <person name="Gajardo G."/>
            <person name="Ueki S."/>
            <person name="Maruyama F."/>
        </authorList>
    </citation>
    <scope>NUCLEOTIDE SEQUENCE [LARGE SCALE GENOMIC DNA]</scope>
    <source>
        <strain evidence="6 7">IFOP_LL357</strain>
    </source>
</reference>
<protein>
    <submittedName>
        <fullName evidence="6">Hemolysin D</fullName>
    </submittedName>
</protein>
<organism evidence="6 7">
    <name type="scientific">Flagellimonas marinaquae</name>
    <dbReference type="NCBI Taxonomy" id="254955"/>
    <lineage>
        <taxon>Bacteria</taxon>
        <taxon>Pseudomonadati</taxon>
        <taxon>Bacteroidota</taxon>
        <taxon>Flavobacteriia</taxon>
        <taxon>Flavobacteriales</taxon>
        <taxon>Flavobacteriaceae</taxon>
        <taxon>Flagellimonas</taxon>
    </lineage>
</organism>
<evidence type="ECO:0000313" key="7">
    <source>
        <dbReference type="Proteomes" id="UP001330184"/>
    </source>
</evidence>
<evidence type="ECO:0000256" key="1">
    <source>
        <dbReference type="ARBA" id="ARBA00009477"/>
    </source>
</evidence>
<dbReference type="PANTHER" id="PTHR30097:SF4">
    <property type="entry name" value="SLR6042 PROTEIN"/>
    <property type="match status" value="1"/>
</dbReference>